<dbReference type="InterPro" id="IPR036514">
    <property type="entry name" value="SGNH_hydro_sf"/>
</dbReference>
<reference evidence="3" key="1">
    <citation type="journal article" date="2019" name="Int. J. Syst. Evol. Microbiol.">
        <title>The Global Catalogue of Microorganisms (GCM) 10K type strain sequencing project: providing services to taxonomists for standard genome sequencing and annotation.</title>
        <authorList>
            <consortium name="The Broad Institute Genomics Platform"/>
            <consortium name="The Broad Institute Genome Sequencing Center for Infectious Disease"/>
            <person name="Wu L."/>
            <person name="Ma J."/>
        </authorList>
    </citation>
    <scope>NUCLEOTIDE SEQUENCE [LARGE SCALE GENOMIC DNA]</scope>
    <source>
        <strain evidence="3">CCM 8904</strain>
    </source>
</reference>
<dbReference type="Proteomes" id="UP001596289">
    <property type="component" value="Unassembled WGS sequence"/>
</dbReference>
<dbReference type="Gene3D" id="2.10.270.10">
    <property type="entry name" value="Cholin Binding"/>
    <property type="match status" value="7"/>
</dbReference>
<dbReference type="InterPro" id="IPR013830">
    <property type="entry name" value="SGNH_hydro"/>
</dbReference>
<dbReference type="CDD" id="cd00229">
    <property type="entry name" value="SGNH_hydrolase"/>
    <property type="match status" value="1"/>
</dbReference>
<feature type="domain" description="SGNH hydrolase-type esterase" evidence="1">
    <location>
        <begin position="1"/>
        <end position="183"/>
    </location>
</feature>
<comment type="caution">
    <text evidence="2">The sequence shown here is derived from an EMBL/GenBank/DDBJ whole genome shotgun (WGS) entry which is preliminary data.</text>
</comment>
<dbReference type="Pfam" id="PF13472">
    <property type="entry name" value="Lipase_GDSL_2"/>
    <property type="match status" value="1"/>
</dbReference>
<accession>A0ABW1RDM0</accession>
<dbReference type="EMBL" id="JBHSSL010000072">
    <property type="protein sequence ID" value="MFC6170966.1"/>
    <property type="molecule type" value="Genomic_DNA"/>
</dbReference>
<dbReference type="RefSeq" id="WP_225418905.1">
    <property type="nucleotide sequence ID" value="NZ_JBHSSL010000072.1"/>
</dbReference>
<evidence type="ECO:0000313" key="2">
    <source>
        <dbReference type="EMBL" id="MFC6170966.1"/>
    </source>
</evidence>
<proteinExistence type="predicted"/>
<dbReference type="SUPFAM" id="SSF69360">
    <property type="entry name" value="Cell wall binding repeat"/>
    <property type="match status" value="2"/>
</dbReference>
<dbReference type="Gene3D" id="3.40.50.1110">
    <property type="entry name" value="SGNH hydrolase"/>
    <property type="match status" value="1"/>
</dbReference>
<evidence type="ECO:0000259" key="1">
    <source>
        <dbReference type="Pfam" id="PF13472"/>
    </source>
</evidence>
<gene>
    <name evidence="2" type="ORF">ACFQGP_10340</name>
</gene>
<organism evidence="2 3">
    <name type="scientific">Loigolactobacillus jiayinensis</name>
    <dbReference type="NCBI Taxonomy" id="2486016"/>
    <lineage>
        <taxon>Bacteria</taxon>
        <taxon>Bacillati</taxon>
        <taxon>Bacillota</taxon>
        <taxon>Bacilli</taxon>
        <taxon>Lactobacillales</taxon>
        <taxon>Lactobacillaceae</taxon>
        <taxon>Loigolactobacillus</taxon>
    </lineage>
</organism>
<evidence type="ECO:0000313" key="3">
    <source>
        <dbReference type="Proteomes" id="UP001596289"/>
    </source>
</evidence>
<dbReference type="SUPFAM" id="SSF52266">
    <property type="entry name" value="SGNH hydrolase"/>
    <property type="match status" value="1"/>
</dbReference>
<name>A0ABW1RDM0_9LACO</name>
<keyword evidence="3" id="KW-1185">Reference proteome</keyword>
<sequence>MGDSITVGYNGKYNTATPYPEQVKNILGAKAVNSQYAVSGTMMGGTSINDFMQEMARLSTNTELLSTNNIITVEYGINDLNYSSKSLVSLQQTMLATINGLLDKKPDAKIYGILPLAAFKLGTLDTLGQGGYSENDLLDAEAAIYTSFNIPYLDWRDDPIVTDDNYQTTLAADHVHPTDATYAVISQRVAKFIENHPMITVQLHKSTFVPLNHVHLGWQHDVNNGNEYYYNGQDKNDIKYGSKYTGILMTVKGAYYFSPVTGAQLKNQLVTDPTTGDIYLLDNDGLAKSGLQTVAGATYYFDSKTYCAVRNQIVETDQGTFFFGDQGKQQAGGLYTLDNKLYYMGNDFKNVRNTYLNTTKGWLLFGADGAAVSGVQKWAGSYYYFDPVTHLKQTNAVLQSSWGDWYGFGNDGRAVTGVQKIGNTYYDFESGTYRMIRNSYARSQWGDMYLFGNDGKIATGVQKWAGTYYYFDDNTYLRRDNGYLRSQWGDMYLFGNDGRIQTDVQKWAGTYYYFDHNTYLRRDNAYLKSNWGSYYLFGNDGRIQTGVQKWAGTYYYFDDNTYLRRDNAYLRSQWGDMYLFGASGRIVSGWANWAGSLYYFDPQTFMALYFILLIDCSKW</sequence>
<protein>
    <submittedName>
        <fullName evidence="2">GDSL-type esterase/lipase family protein</fullName>
    </submittedName>
</protein>